<proteinExistence type="predicted"/>
<feature type="transmembrane region" description="Helical" evidence="6">
    <location>
        <begin position="58"/>
        <end position="79"/>
    </location>
</feature>
<dbReference type="EMBL" id="FWFK01000005">
    <property type="protein sequence ID" value="SLN57174.1"/>
    <property type="molecule type" value="Genomic_DNA"/>
</dbReference>
<organism evidence="7 8">
    <name type="scientific">Roseivivax jejudonensis</name>
    <dbReference type="NCBI Taxonomy" id="1529041"/>
    <lineage>
        <taxon>Bacteria</taxon>
        <taxon>Pseudomonadati</taxon>
        <taxon>Pseudomonadota</taxon>
        <taxon>Alphaproteobacteria</taxon>
        <taxon>Rhodobacterales</taxon>
        <taxon>Roseobacteraceae</taxon>
        <taxon>Roseivivax</taxon>
    </lineage>
</organism>
<evidence type="ECO:0000256" key="1">
    <source>
        <dbReference type="ARBA" id="ARBA00004651"/>
    </source>
</evidence>
<name>A0A1X6ZPF3_9RHOB</name>
<keyword evidence="2" id="KW-1003">Cell membrane</keyword>
<evidence type="ECO:0000256" key="2">
    <source>
        <dbReference type="ARBA" id="ARBA00022475"/>
    </source>
</evidence>
<feature type="transmembrane region" description="Helical" evidence="6">
    <location>
        <begin position="85"/>
        <end position="108"/>
    </location>
</feature>
<dbReference type="RefSeq" id="WP_085792546.1">
    <property type="nucleotide sequence ID" value="NZ_FWFK01000005.1"/>
</dbReference>
<dbReference type="InterPro" id="IPR005538">
    <property type="entry name" value="LrgA/CidA"/>
</dbReference>
<evidence type="ECO:0008006" key="9">
    <source>
        <dbReference type="Google" id="ProtNLM"/>
    </source>
</evidence>
<evidence type="ECO:0000256" key="3">
    <source>
        <dbReference type="ARBA" id="ARBA00022692"/>
    </source>
</evidence>
<dbReference type="GO" id="GO:0005886">
    <property type="term" value="C:plasma membrane"/>
    <property type="evidence" value="ECO:0007669"/>
    <property type="project" value="UniProtKB-SubCell"/>
</dbReference>
<dbReference type="Proteomes" id="UP000193570">
    <property type="component" value="Unassembled WGS sequence"/>
</dbReference>
<dbReference type="Pfam" id="PF03788">
    <property type="entry name" value="LrgA"/>
    <property type="match status" value="1"/>
</dbReference>
<dbReference type="OrthoDB" id="385012at2"/>
<gene>
    <name evidence="7" type="ORF">ROJ8625_02856</name>
</gene>
<evidence type="ECO:0000256" key="5">
    <source>
        <dbReference type="ARBA" id="ARBA00023136"/>
    </source>
</evidence>
<evidence type="ECO:0000256" key="4">
    <source>
        <dbReference type="ARBA" id="ARBA00022989"/>
    </source>
</evidence>
<evidence type="ECO:0000313" key="7">
    <source>
        <dbReference type="EMBL" id="SLN57174.1"/>
    </source>
</evidence>
<accession>A0A1X6ZPF3</accession>
<dbReference type="PANTHER" id="PTHR33931:SF2">
    <property type="entry name" value="HOLIN-LIKE PROTEIN CIDA"/>
    <property type="match status" value="1"/>
</dbReference>
<comment type="subcellular location">
    <subcellularLocation>
        <location evidence="1">Cell membrane</location>
        <topology evidence="1">Multi-pass membrane protein</topology>
    </subcellularLocation>
</comment>
<evidence type="ECO:0000313" key="8">
    <source>
        <dbReference type="Proteomes" id="UP000193570"/>
    </source>
</evidence>
<keyword evidence="3 6" id="KW-0812">Transmembrane</keyword>
<feature type="transmembrane region" description="Helical" evidence="6">
    <location>
        <begin position="29"/>
        <end position="46"/>
    </location>
</feature>
<protein>
    <recommendedName>
        <fullName evidence="9">Holin-like protein</fullName>
    </recommendedName>
</protein>
<reference evidence="7 8" key="1">
    <citation type="submission" date="2017-03" db="EMBL/GenBank/DDBJ databases">
        <authorList>
            <person name="Afonso C.L."/>
            <person name="Miller P.J."/>
            <person name="Scott M.A."/>
            <person name="Spackman E."/>
            <person name="Goraichik I."/>
            <person name="Dimitrov K.M."/>
            <person name="Suarez D.L."/>
            <person name="Swayne D.E."/>
        </authorList>
    </citation>
    <scope>NUCLEOTIDE SEQUENCE [LARGE SCALE GENOMIC DNA]</scope>
    <source>
        <strain evidence="7 8">CECT 8625</strain>
    </source>
</reference>
<evidence type="ECO:0000256" key="6">
    <source>
        <dbReference type="SAM" id="Phobius"/>
    </source>
</evidence>
<dbReference type="AlphaFoldDB" id="A0A1X6ZPF3"/>
<dbReference type="PANTHER" id="PTHR33931">
    <property type="entry name" value="HOLIN-LIKE PROTEIN CIDA-RELATED"/>
    <property type="match status" value="1"/>
</dbReference>
<keyword evidence="4 6" id="KW-1133">Transmembrane helix</keyword>
<keyword evidence="8" id="KW-1185">Reference proteome</keyword>
<keyword evidence="5 6" id="KW-0472">Membrane</keyword>
<sequence length="121" mass="12148">MIRTLAVLLVFQLAGETVARAAALSIPGPVLGLAGLFVLFMIRPDIADRMRETCSGLLAHLSLLFVPAGVGVTAHLSTFGADGPALAAALIGSTVLAILAGVGAFLALARLTGAAEEPDDG</sequence>